<evidence type="ECO:0000313" key="1">
    <source>
        <dbReference type="EMBL" id="KFO59700.1"/>
    </source>
</evidence>
<feature type="non-terminal residue" evidence="1">
    <location>
        <position position="1"/>
    </location>
</feature>
<proteinExistence type="predicted"/>
<keyword evidence="2" id="KW-1185">Reference proteome</keyword>
<dbReference type="AlphaFoldDB" id="A0A091FDG5"/>
<accession>A0A091FDG5</accession>
<dbReference type="Proteomes" id="UP000052976">
    <property type="component" value="Unassembled WGS sequence"/>
</dbReference>
<dbReference type="EMBL" id="KK718906">
    <property type="protein sequence ID" value="KFO59700.1"/>
    <property type="molecule type" value="Genomic_DNA"/>
</dbReference>
<reference evidence="1 2" key="1">
    <citation type="submission" date="2014-04" db="EMBL/GenBank/DDBJ databases">
        <title>Genome evolution of avian class.</title>
        <authorList>
            <person name="Zhang G."/>
            <person name="Li C."/>
        </authorList>
    </citation>
    <scope>NUCLEOTIDE SEQUENCE [LARGE SCALE GENOMIC DNA]</scope>
    <source>
        <strain evidence="1">BGI_N302</strain>
    </source>
</reference>
<gene>
    <name evidence="1" type="ORF">N302_14619</name>
</gene>
<protein>
    <submittedName>
        <fullName evidence="1">Uncharacterized protein</fullName>
    </submittedName>
</protein>
<organism evidence="1 2">
    <name type="scientific">Corvus brachyrhynchos</name>
    <name type="common">American crow</name>
    <dbReference type="NCBI Taxonomy" id="85066"/>
    <lineage>
        <taxon>Eukaryota</taxon>
        <taxon>Metazoa</taxon>
        <taxon>Chordata</taxon>
        <taxon>Craniata</taxon>
        <taxon>Vertebrata</taxon>
        <taxon>Euteleostomi</taxon>
        <taxon>Archelosauria</taxon>
        <taxon>Archosauria</taxon>
        <taxon>Dinosauria</taxon>
        <taxon>Saurischia</taxon>
        <taxon>Theropoda</taxon>
        <taxon>Coelurosauria</taxon>
        <taxon>Aves</taxon>
        <taxon>Neognathae</taxon>
        <taxon>Neoaves</taxon>
        <taxon>Telluraves</taxon>
        <taxon>Australaves</taxon>
        <taxon>Passeriformes</taxon>
        <taxon>Corvoidea</taxon>
        <taxon>Corvidae</taxon>
        <taxon>Corvus</taxon>
    </lineage>
</organism>
<evidence type="ECO:0000313" key="2">
    <source>
        <dbReference type="Proteomes" id="UP000052976"/>
    </source>
</evidence>
<feature type="non-terminal residue" evidence="1">
    <location>
        <position position="38"/>
    </location>
</feature>
<sequence>LCCLRMEESGTHCIREYKNNGVYFLRSCRPGKSLSCLK</sequence>
<name>A0A091FDG5_CORBR</name>